<keyword evidence="3" id="KW-1185">Reference proteome</keyword>
<dbReference type="Proteomes" id="UP000516160">
    <property type="component" value="Chromosome"/>
</dbReference>
<keyword evidence="1" id="KW-0812">Transmembrane</keyword>
<evidence type="ECO:0000313" key="2">
    <source>
        <dbReference type="EMBL" id="QNO15880.1"/>
    </source>
</evidence>
<sequence>MKCYYHSDREVVAVCKICNKNLCKECYDLGDSGRCKPCITKATEQKHRQREFRIKNESVEYVRNAGIFSVLGAFIGYTTSIRYLSGIENSDIPALVYKLGFILLFAYLGISLICGLKIMNGTFRSMGSLGLLLIFIWPIYVALLTIAIMIGMFCSPPLLLYHLYKLYMKPQVPHQQRM</sequence>
<protein>
    <recommendedName>
        <fullName evidence="4">B box-type domain-containing protein</fullName>
    </recommendedName>
</protein>
<accession>A0A7G9WB18</accession>
<evidence type="ECO:0008006" key="4">
    <source>
        <dbReference type="Google" id="ProtNLM"/>
    </source>
</evidence>
<dbReference type="AlphaFoldDB" id="A0A7G9WB18"/>
<evidence type="ECO:0000313" key="3">
    <source>
        <dbReference type="Proteomes" id="UP000516160"/>
    </source>
</evidence>
<feature type="transmembrane region" description="Helical" evidence="1">
    <location>
        <begin position="99"/>
        <end position="119"/>
    </location>
</feature>
<feature type="transmembrane region" description="Helical" evidence="1">
    <location>
        <begin position="61"/>
        <end position="79"/>
    </location>
</feature>
<dbReference type="EMBL" id="CP058559">
    <property type="protein sequence ID" value="QNO15880.1"/>
    <property type="molecule type" value="Genomic_DNA"/>
</dbReference>
<keyword evidence="1" id="KW-1133">Transmembrane helix</keyword>
<organism evidence="2 3">
    <name type="scientific">Alkalicella caledoniensis</name>
    <dbReference type="NCBI Taxonomy" id="2731377"/>
    <lineage>
        <taxon>Bacteria</taxon>
        <taxon>Bacillati</taxon>
        <taxon>Bacillota</taxon>
        <taxon>Clostridia</taxon>
        <taxon>Eubacteriales</taxon>
        <taxon>Proteinivoracaceae</taxon>
        <taxon>Alkalicella</taxon>
    </lineage>
</organism>
<dbReference type="KEGG" id="acae:HYG86_14435"/>
<gene>
    <name evidence="2" type="ORF">HYG86_14435</name>
</gene>
<evidence type="ECO:0000256" key="1">
    <source>
        <dbReference type="SAM" id="Phobius"/>
    </source>
</evidence>
<name>A0A7G9WB18_ALKCA</name>
<proteinExistence type="predicted"/>
<keyword evidence="1" id="KW-0472">Membrane</keyword>
<feature type="transmembrane region" description="Helical" evidence="1">
    <location>
        <begin position="131"/>
        <end position="153"/>
    </location>
</feature>
<reference evidence="2 3" key="1">
    <citation type="submission" date="2020-07" db="EMBL/GenBank/DDBJ databases">
        <title>Alkalicella. sp. LB2 genome.</title>
        <authorList>
            <person name="Postec A."/>
            <person name="Quemeneur M."/>
        </authorList>
    </citation>
    <scope>NUCLEOTIDE SEQUENCE [LARGE SCALE GENOMIC DNA]</scope>
    <source>
        <strain evidence="2 3">LB2</strain>
    </source>
</reference>
<dbReference type="RefSeq" id="WP_213166283.1">
    <property type="nucleotide sequence ID" value="NZ_CP058559.1"/>
</dbReference>